<proteinExistence type="predicted"/>
<evidence type="ECO:0000313" key="3">
    <source>
        <dbReference type="EMBL" id="KAF2007065.1"/>
    </source>
</evidence>
<feature type="compositionally biased region" description="Basic and acidic residues" evidence="2">
    <location>
        <begin position="22"/>
        <end position="31"/>
    </location>
</feature>
<keyword evidence="4" id="KW-1185">Reference proteome</keyword>
<dbReference type="EMBL" id="ML977558">
    <property type="protein sequence ID" value="KAF2007065.1"/>
    <property type="molecule type" value="Genomic_DNA"/>
</dbReference>
<feature type="coiled-coil region" evidence="1">
    <location>
        <begin position="78"/>
        <end position="140"/>
    </location>
</feature>
<feature type="region of interest" description="Disordered" evidence="2">
    <location>
        <begin position="152"/>
        <end position="175"/>
    </location>
</feature>
<protein>
    <recommendedName>
        <fullName evidence="5">C3H1-type domain-containing protein</fullName>
    </recommendedName>
</protein>
<dbReference type="SUPFAM" id="SSF90229">
    <property type="entry name" value="CCCH zinc finger"/>
    <property type="match status" value="1"/>
</dbReference>
<evidence type="ECO:0000313" key="4">
    <source>
        <dbReference type="Proteomes" id="UP000799779"/>
    </source>
</evidence>
<dbReference type="GO" id="GO:0046872">
    <property type="term" value="F:metal ion binding"/>
    <property type="evidence" value="ECO:0007669"/>
    <property type="project" value="InterPro"/>
</dbReference>
<feature type="compositionally biased region" description="Basic and acidic residues" evidence="2">
    <location>
        <begin position="1"/>
        <end position="11"/>
    </location>
</feature>
<evidence type="ECO:0000256" key="1">
    <source>
        <dbReference type="SAM" id="Coils"/>
    </source>
</evidence>
<sequence length="298" mass="34018">MANDQDPKNGDVSDDGTVAEDSASKKRKVEDGAMDNLSVQTEKEIVRIAHETLQHLKEEDGKAVLELTEQVGRQAMSIHHLTQRNHQYQHENAELKIRNGKAHQKLRNSEKATEQALKATRQANEDVRRLRHERNEWRDRAHRAEGGLANIQSISSHNPPASARGAPAHGAPATTQEVRRLTPFYKLSRNPPVPDQLNQHNHSNAPTGNRLYHGHIPLQDHSPNGDGKIRPYQYGSNAHWDLGLCYTHFYTPHRCEHGQDCEWRHSDLNADERTYIMKICADGEGFLWRCDKNIRKFN</sequence>
<feature type="region of interest" description="Disordered" evidence="2">
    <location>
        <begin position="1"/>
        <end position="36"/>
    </location>
</feature>
<dbReference type="AlphaFoldDB" id="A0A6A5X2F3"/>
<dbReference type="OrthoDB" id="3693336at2759"/>
<organism evidence="3 4">
    <name type="scientific">Amniculicola lignicola CBS 123094</name>
    <dbReference type="NCBI Taxonomy" id="1392246"/>
    <lineage>
        <taxon>Eukaryota</taxon>
        <taxon>Fungi</taxon>
        <taxon>Dikarya</taxon>
        <taxon>Ascomycota</taxon>
        <taxon>Pezizomycotina</taxon>
        <taxon>Dothideomycetes</taxon>
        <taxon>Pleosporomycetidae</taxon>
        <taxon>Pleosporales</taxon>
        <taxon>Amniculicolaceae</taxon>
        <taxon>Amniculicola</taxon>
    </lineage>
</organism>
<evidence type="ECO:0000256" key="2">
    <source>
        <dbReference type="SAM" id="MobiDB-lite"/>
    </source>
</evidence>
<evidence type="ECO:0008006" key="5">
    <source>
        <dbReference type="Google" id="ProtNLM"/>
    </source>
</evidence>
<gene>
    <name evidence="3" type="ORF">P154DRAFT_569766</name>
</gene>
<dbReference type="InterPro" id="IPR036855">
    <property type="entry name" value="Znf_CCCH_sf"/>
</dbReference>
<reference evidence="3" key="1">
    <citation type="journal article" date="2020" name="Stud. Mycol.">
        <title>101 Dothideomycetes genomes: a test case for predicting lifestyles and emergence of pathogens.</title>
        <authorList>
            <person name="Haridas S."/>
            <person name="Albert R."/>
            <person name="Binder M."/>
            <person name="Bloem J."/>
            <person name="Labutti K."/>
            <person name="Salamov A."/>
            <person name="Andreopoulos B."/>
            <person name="Baker S."/>
            <person name="Barry K."/>
            <person name="Bills G."/>
            <person name="Bluhm B."/>
            <person name="Cannon C."/>
            <person name="Castanera R."/>
            <person name="Culley D."/>
            <person name="Daum C."/>
            <person name="Ezra D."/>
            <person name="Gonzalez J."/>
            <person name="Henrissat B."/>
            <person name="Kuo A."/>
            <person name="Liang C."/>
            <person name="Lipzen A."/>
            <person name="Lutzoni F."/>
            <person name="Magnuson J."/>
            <person name="Mondo S."/>
            <person name="Nolan M."/>
            <person name="Ohm R."/>
            <person name="Pangilinan J."/>
            <person name="Park H.-J."/>
            <person name="Ramirez L."/>
            <person name="Alfaro M."/>
            <person name="Sun H."/>
            <person name="Tritt A."/>
            <person name="Yoshinaga Y."/>
            <person name="Zwiers L.-H."/>
            <person name="Turgeon B."/>
            <person name="Goodwin S."/>
            <person name="Spatafora J."/>
            <person name="Crous P."/>
            <person name="Grigoriev I."/>
        </authorList>
    </citation>
    <scope>NUCLEOTIDE SEQUENCE</scope>
    <source>
        <strain evidence="3">CBS 123094</strain>
    </source>
</reference>
<keyword evidence="1" id="KW-0175">Coiled coil</keyword>
<name>A0A6A5X2F3_9PLEO</name>
<accession>A0A6A5X2F3</accession>
<dbReference type="Proteomes" id="UP000799779">
    <property type="component" value="Unassembled WGS sequence"/>
</dbReference>